<accession>F0ZQQ7</accession>
<dbReference type="VEuPathDB" id="AmoebaDB:DICPUDRAFT_98479"/>
<dbReference type="OMA" id="FHEYESL"/>
<dbReference type="FunCoup" id="F0ZQQ7">
    <property type="interactions" value="11"/>
</dbReference>
<dbReference type="Pfam" id="PF00995">
    <property type="entry name" value="Sec1"/>
    <property type="match status" value="1"/>
</dbReference>
<evidence type="ECO:0008006" key="5">
    <source>
        <dbReference type="Google" id="ProtNLM"/>
    </source>
</evidence>
<reference evidence="4" key="1">
    <citation type="journal article" date="2011" name="Genome Biol.">
        <title>Comparative genomics of the social amoebae Dictyostelium discoideum and Dictyostelium purpureum.</title>
        <authorList>
            <consortium name="US DOE Joint Genome Institute (JGI-PGF)"/>
            <person name="Sucgang R."/>
            <person name="Kuo A."/>
            <person name="Tian X."/>
            <person name="Salerno W."/>
            <person name="Parikh A."/>
            <person name="Feasley C.L."/>
            <person name="Dalin E."/>
            <person name="Tu H."/>
            <person name="Huang E."/>
            <person name="Barry K."/>
            <person name="Lindquist E."/>
            <person name="Shapiro H."/>
            <person name="Bruce D."/>
            <person name="Schmutz J."/>
            <person name="Salamov A."/>
            <person name="Fey P."/>
            <person name="Gaudet P."/>
            <person name="Anjard C."/>
            <person name="Babu M.M."/>
            <person name="Basu S."/>
            <person name="Bushmanova Y."/>
            <person name="van der Wel H."/>
            <person name="Katoh-Kurasawa M."/>
            <person name="Dinh C."/>
            <person name="Coutinho P.M."/>
            <person name="Saito T."/>
            <person name="Elias M."/>
            <person name="Schaap P."/>
            <person name="Kay R.R."/>
            <person name="Henrissat B."/>
            <person name="Eichinger L."/>
            <person name="Rivero F."/>
            <person name="Putnam N.H."/>
            <person name="West C.M."/>
            <person name="Loomis W.F."/>
            <person name="Chisholm R.L."/>
            <person name="Shaulsky G."/>
            <person name="Strassmann J.E."/>
            <person name="Queller D.C."/>
            <person name="Kuspa A."/>
            <person name="Grigoriev I.V."/>
        </authorList>
    </citation>
    <scope>NUCLEOTIDE SEQUENCE [LARGE SCALE GENOMIC DNA]</scope>
    <source>
        <strain evidence="4">QSDP1</strain>
    </source>
</reference>
<protein>
    <recommendedName>
        <fullName evidence="5">Sec1-like family protein</fullName>
    </recommendedName>
</protein>
<evidence type="ECO:0000256" key="1">
    <source>
        <dbReference type="ARBA" id="ARBA00009884"/>
    </source>
</evidence>
<evidence type="ECO:0000313" key="3">
    <source>
        <dbReference type="EMBL" id="EGC33708.1"/>
    </source>
</evidence>
<dbReference type="InterPro" id="IPR036045">
    <property type="entry name" value="Sec1-like_sf"/>
</dbReference>
<sequence length="854" mass="98162">MNKSQYSDEENIDDPSSTTESNNIKLKDSFRNRFKLLENEIKDSHLALDENYFQCIDETIGISRLLRDSKSIFIAKSNEPIDKEKLKQQRQIFNSREYETGDEINKVNNKLVFFISDCLWNYSKHIKSLIKTYSINNLIIYCSMSELAHMSHPKSSITSVSSIPTSIQQNILSPLNKQQHQQQLQQQNLQSPSQQSQPLQSQQKQAQLYDKYREEYKKIMLAVFNNKKKQSKDSDQEKEDSAEEDDIALPDISCQIIYFPTCYSLMFPNFFTIPIQKSFFPSYYFINDLKLSEYKLSKMPENIQDDVHKTIHSFLSFLNDLKLGSVNGEDLNIFPIGPFSNYLANEIQSTLSAVSSVQLEDYHPISLILIDRTLDLVSPSLHLENSMDRVYYSTTTKYNNDGVKSQQPIIDNISIIYDSLNMNDSKLLKMNQCPEIISTINNSSGFLDGANGVKKRGDRIWDSLITKSLKESIMQLKRKLVEIISKENISVDISKIAGPVNIQSLMSLVQVLKDHEFTYRYQEIISAVCSIDQTLKLSNSNFHWDNLLSIEKILLLSAGYEMEDDNDSDGSDEEDQEEPSILSQICDIIETPISSGEDPNKFYSIQEILLLCTLAYSIKGLTSKISQKYLDQLFNNSSRPQNDPNYFNLVSTLEKVPVFSESDEDRLVKTLKKKILNGIKRKDDEILQFLNNTIGTHNLDDDEEEIENFLKNTILFKLKRISIIRQKYLQDHRSLIKGGSIGATYNSLLSQLAKSLFDSKGSKDFEKFSSSSLVGYLLGKTSWMSRSQKKKDKPFDSRKVIIYILGGITFTEIKELSDHFEKSIKQFKDYSNHQILIGSNQIITPLKVYKKLFE</sequence>
<dbReference type="InParanoid" id="F0ZQQ7"/>
<organism evidence="3 4">
    <name type="scientific">Dictyostelium purpureum</name>
    <name type="common">Slime mold</name>
    <dbReference type="NCBI Taxonomy" id="5786"/>
    <lineage>
        <taxon>Eukaryota</taxon>
        <taxon>Amoebozoa</taxon>
        <taxon>Evosea</taxon>
        <taxon>Eumycetozoa</taxon>
        <taxon>Dictyostelia</taxon>
        <taxon>Dictyosteliales</taxon>
        <taxon>Dictyosteliaceae</taxon>
        <taxon>Dictyostelium</taxon>
    </lineage>
</organism>
<dbReference type="eggNOG" id="ENOG502RDVD">
    <property type="taxonomic scope" value="Eukaryota"/>
</dbReference>
<dbReference type="GO" id="GO:0016192">
    <property type="term" value="P:vesicle-mediated transport"/>
    <property type="evidence" value="ECO:0000318"/>
    <property type="project" value="GO_Central"/>
</dbReference>
<gene>
    <name evidence="3" type="ORF">DICPUDRAFT_98479</name>
</gene>
<dbReference type="InterPro" id="IPR001619">
    <property type="entry name" value="Sec1-like"/>
</dbReference>
<dbReference type="RefSeq" id="XP_003289747.1">
    <property type="nucleotide sequence ID" value="XM_003289699.1"/>
</dbReference>
<dbReference type="Proteomes" id="UP000001064">
    <property type="component" value="Unassembled WGS sequence"/>
</dbReference>
<dbReference type="OrthoDB" id="2228at2759"/>
<feature type="region of interest" description="Disordered" evidence="2">
    <location>
        <begin position="175"/>
        <end position="204"/>
    </location>
</feature>
<comment type="similarity">
    <text evidence="1">Belongs to the STXBP/unc-18/SEC1 family.</text>
</comment>
<dbReference type="GeneID" id="10503105"/>
<keyword evidence="4" id="KW-1185">Reference proteome</keyword>
<dbReference type="GO" id="GO:0006886">
    <property type="term" value="P:intracellular protein transport"/>
    <property type="evidence" value="ECO:0000318"/>
    <property type="project" value="GO_Central"/>
</dbReference>
<name>F0ZQQ7_DICPU</name>
<dbReference type="STRING" id="5786.F0ZQQ7"/>
<dbReference type="InterPro" id="IPR027482">
    <property type="entry name" value="Sec1-like_dom2"/>
</dbReference>
<proteinExistence type="inferred from homology"/>
<dbReference type="Gene3D" id="3.40.50.1910">
    <property type="match status" value="1"/>
</dbReference>
<dbReference type="PANTHER" id="PTHR11679">
    <property type="entry name" value="VESICLE PROTEIN SORTING-ASSOCIATED"/>
    <property type="match status" value="1"/>
</dbReference>
<feature type="region of interest" description="Disordered" evidence="2">
    <location>
        <begin position="1"/>
        <end position="22"/>
    </location>
</feature>
<dbReference type="KEGG" id="dpp:DICPUDRAFT_98479"/>
<evidence type="ECO:0000256" key="2">
    <source>
        <dbReference type="SAM" id="MobiDB-lite"/>
    </source>
</evidence>
<dbReference type="SUPFAM" id="SSF56815">
    <property type="entry name" value="Sec1/munc18-like (SM) proteins"/>
    <property type="match status" value="1"/>
</dbReference>
<dbReference type="AlphaFoldDB" id="F0ZQQ7"/>
<dbReference type="EMBL" id="GL871129">
    <property type="protein sequence ID" value="EGC33708.1"/>
    <property type="molecule type" value="Genomic_DNA"/>
</dbReference>
<evidence type="ECO:0000313" key="4">
    <source>
        <dbReference type="Proteomes" id="UP000001064"/>
    </source>
</evidence>